<evidence type="ECO:0000256" key="5">
    <source>
        <dbReference type="SAM" id="Phobius"/>
    </source>
</evidence>
<reference evidence="6 7" key="1">
    <citation type="submission" date="2017-01" db="EMBL/GenBank/DDBJ databases">
        <title>Genomic analysis of Xuhuaishuia manganoxidans DY6-4.</title>
        <authorList>
            <person name="Wang X."/>
        </authorList>
    </citation>
    <scope>NUCLEOTIDE SEQUENCE [LARGE SCALE GENOMIC DNA]</scope>
    <source>
        <strain evidence="6 7">DY6-4</strain>
    </source>
</reference>
<evidence type="ECO:0000256" key="4">
    <source>
        <dbReference type="ARBA" id="ARBA00023136"/>
    </source>
</evidence>
<dbReference type="GO" id="GO:0015499">
    <property type="term" value="F:formate transmembrane transporter activity"/>
    <property type="evidence" value="ECO:0007669"/>
    <property type="project" value="TreeGrafter"/>
</dbReference>
<dbReference type="Pfam" id="PF01226">
    <property type="entry name" value="Form_Nir_trans"/>
    <property type="match status" value="1"/>
</dbReference>
<sequence>MAERQGLSSVTVYSIVRHEGIEELSRPVQSLWWSGVAAGIGITTSVYAEAILHTGLQGHPYLSLLESLGYTVGFVLVILSRLQLFTENTLTVILPLLNNFSLSRAGVAARLWGVVFAANLTGAAATMAVTLYFGTATAEHIEAMLVISREYAHNAGWTAMWLGVPAGFFIAALVWMLPSSRGFEIFTIILFTFLIAAGGLTHVVAGSAEAFLLVFNGEMGVFDAAFTLILPTFIGNVLGGTGLFALLAYAQVEEEL</sequence>
<proteinExistence type="predicted"/>
<organism evidence="6 7">
    <name type="scientific">Brevirhabdus pacifica</name>
    <dbReference type="NCBI Taxonomy" id="1267768"/>
    <lineage>
        <taxon>Bacteria</taxon>
        <taxon>Pseudomonadati</taxon>
        <taxon>Pseudomonadota</taxon>
        <taxon>Alphaproteobacteria</taxon>
        <taxon>Rhodobacterales</taxon>
        <taxon>Paracoccaceae</taxon>
        <taxon>Brevirhabdus</taxon>
    </lineage>
</organism>
<evidence type="ECO:0000256" key="3">
    <source>
        <dbReference type="ARBA" id="ARBA00022989"/>
    </source>
</evidence>
<dbReference type="Gene3D" id="1.20.1080.10">
    <property type="entry name" value="Glycerol uptake facilitator protein"/>
    <property type="match status" value="1"/>
</dbReference>
<comment type="subcellular location">
    <subcellularLocation>
        <location evidence="1">Membrane</location>
        <topology evidence="1">Multi-pass membrane protein</topology>
    </subcellularLocation>
</comment>
<dbReference type="Proteomes" id="UP000187266">
    <property type="component" value="Chromosome"/>
</dbReference>
<keyword evidence="2 5" id="KW-0812">Transmembrane</keyword>
<feature type="transmembrane region" description="Helical" evidence="5">
    <location>
        <begin position="109"/>
        <end position="135"/>
    </location>
</feature>
<dbReference type="GO" id="GO:0005886">
    <property type="term" value="C:plasma membrane"/>
    <property type="evidence" value="ECO:0007669"/>
    <property type="project" value="TreeGrafter"/>
</dbReference>
<gene>
    <name evidence="6" type="ORF">BV394_12370</name>
</gene>
<protein>
    <submittedName>
        <fullName evidence="6">Transporter (Formate/nitrite transporter family protein)</fullName>
    </submittedName>
</protein>
<dbReference type="AlphaFoldDB" id="A0A1U7DME1"/>
<dbReference type="STRING" id="1267768.BV394_12370"/>
<feature type="transmembrane region" description="Helical" evidence="5">
    <location>
        <begin position="31"/>
        <end position="52"/>
    </location>
</feature>
<dbReference type="InterPro" id="IPR023271">
    <property type="entry name" value="Aquaporin-like"/>
</dbReference>
<evidence type="ECO:0000313" key="7">
    <source>
        <dbReference type="Proteomes" id="UP000187266"/>
    </source>
</evidence>
<evidence type="ECO:0000256" key="2">
    <source>
        <dbReference type="ARBA" id="ARBA00022692"/>
    </source>
</evidence>
<dbReference type="PANTHER" id="PTHR30520">
    <property type="entry name" value="FORMATE TRANSPORTER-RELATED"/>
    <property type="match status" value="1"/>
</dbReference>
<evidence type="ECO:0000256" key="1">
    <source>
        <dbReference type="ARBA" id="ARBA00004141"/>
    </source>
</evidence>
<dbReference type="PANTHER" id="PTHR30520:SF2">
    <property type="entry name" value="INNER MEMBRANE PROTEIN YFDC"/>
    <property type="match status" value="1"/>
</dbReference>
<feature type="transmembrane region" description="Helical" evidence="5">
    <location>
        <begin position="225"/>
        <end position="250"/>
    </location>
</feature>
<name>A0A1U7DME1_9RHOB</name>
<keyword evidence="7" id="KW-1185">Reference proteome</keyword>
<keyword evidence="4 5" id="KW-0472">Membrane</keyword>
<evidence type="ECO:0000313" key="6">
    <source>
        <dbReference type="EMBL" id="APX91141.1"/>
    </source>
</evidence>
<dbReference type="EMBL" id="CP019124">
    <property type="protein sequence ID" value="APX91141.1"/>
    <property type="molecule type" value="Genomic_DNA"/>
</dbReference>
<keyword evidence="3 5" id="KW-1133">Transmembrane helix</keyword>
<accession>A0A1U7DME1</accession>
<dbReference type="InterPro" id="IPR000292">
    <property type="entry name" value="For/NO2_transpt"/>
</dbReference>
<feature type="transmembrane region" description="Helical" evidence="5">
    <location>
        <begin position="155"/>
        <end position="178"/>
    </location>
</feature>
<feature type="transmembrane region" description="Helical" evidence="5">
    <location>
        <begin position="185"/>
        <end position="205"/>
    </location>
</feature>